<dbReference type="GO" id="GO:0016020">
    <property type="term" value="C:membrane"/>
    <property type="evidence" value="ECO:0007669"/>
    <property type="project" value="UniProtKB-SubCell"/>
</dbReference>
<proteinExistence type="predicted"/>
<dbReference type="Pfam" id="PF02674">
    <property type="entry name" value="Colicin_V"/>
    <property type="match status" value="1"/>
</dbReference>
<evidence type="ECO:0000313" key="6">
    <source>
        <dbReference type="EMBL" id="HIU22329.1"/>
    </source>
</evidence>
<keyword evidence="4 5" id="KW-0472">Membrane</keyword>
<reference evidence="6" key="2">
    <citation type="journal article" date="2021" name="PeerJ">
        <title>Extensive microbial diversity within the chicken gut microbiome revealed by metagenomics and culture.</title>
        <authorList>
            <person name="Gilroy R."/>
            <person name="Ravi A."/>
            <person name="Getino M."/>
            <person name="Pursley I."/>
            <person name="Horton D.L."/>
            <person name="Alikhan N.F."/>
            <person name="Baker D."/>
            <person name="Gharbi K."/>
            <person name="Hall N."/>
            <person name="Watson M."/>
            <person name="Adriaenssens E.M."/>
            <person name="Foster-Nyarko E."/>
            <person name="Jarju S."/>
            <person name="Secka A."/>
            <person name="Antonio M."/>
            <person name="Oren A."/>
            <person name="Chaudhuri R.R."/>
            <person name="La Ragione R."/>
            <person name="Hildebrand F."/>
            <person name="Pallen M.J."/>
        </authorList>
    </citation>
    <scope>NUCLEOTIDE SEQUENCE</scope>
    <source>
        <strain evidence="6">CHK197-8231</strain>
    </source>
</reference>
<evidence type="ECO:0000256" key="5">
    <source>
        <dbReference type="SAM" id="Phobius"/>
    </source>
</evidence>
<feature type="transmembrane region" description="Helical" evidence="5">
    <location>
        <begin position="118"/>
        <end position="139"/>
    </location>
</feature>
<gene>
    <name evidence="6" type="ORF">IAD49_01970</name>
</gene>
<accession>A0A9D1L2A4</accession>
<comment type="caution">
    <text evidence="6">The sequence shown here is derived from an EMBL/GenBank/DDBJ whole genome shotgun (WGS) entry which is preliminary data.</text>
</comment>
<dbReference type="PANTHER" id="PTHR37306:SF1">
    <property type="entry name" value="COLICIN V PRODUCTION PROTEIN"/>
    <property type="match status" value="1"/>
</dbReference>
<evidence type="ECO:0000313" key="7">
    <source>
        <dbReference type="Proteomes" id="UP000824087"/>
    </source>
</evidence>
<feature type="transmembrane region" description="Helical" evidence="5">
    <location>
        <begin position="31"/>
        <end position="53"/>
    </location>
</feature>
<dbReference type="Proteomes" id="UP000824087">
    <property type="component" value="Unassembled WGS sequence"/>
</dbReference>
<evidence type="ECO:0000256" key="1">
    <source>
        <dbReference type="ARBA" id="ARBA00004141"/>
    </source>
</evidence>
<dbReference type="InterPro" id="IPR003825">
    <property type="entry name" value="Colicin-V_CvpA"/>
</dbReference>
<organism evidence="6 7">
    <name type="scientific">Candidatus Fimihabitans intestinipullorum</name>
    <dbReference type="NCBI Taxonomy" id="2840820"/>
    <lineage>
        <taxon>Bacteria</taxon>
        <taxon>Bacillati</taxon>
        <taxon>Mycoplasmatota</taxon>
        <taxon>Mycoplasmatota incertae sedis</taxon>
        <taxon>Candidatus Fimihabitans</taxon>
    </lineage>
</organism>
<dbReference type="AlphaFoldDB" id="A0A9D1L2A4"/>
<comment type="subcellular location">
    <subcellularLocation>
        <location evidence="1">Membrane</location>
        <topology evidence="1">Multi-pass membrane protein</topology>
    </subcellularLocation>
</comment>
<keyword evidence="3 5" id="KW-1133">Transmembrane helix</keyword>
<dbReference type="PANTHER" id="PTHR37306">
    <property type="entry name" value="COLICIN V PRODUCTION PROTEIN"/>
    <property type="match status" value="1"/>
</dbReference>
<evidence type="ECO:0000256" key="3">
    <source>
        <dbReference type="ARBA" id="ARBA00022989"/>
    </source>
</evidence>
<evidence type="ECO:0000256" key="4">
    <source>
        <dbReference type="ARBA" id="ARBA00023136"/>
    </source>
</evidence>
<reference evidence="6" key="1">
    <citation type="submission" date="2020-10" db="EMBL/GenBank/DDBJ databases">
        <authorList>
            <person name="Gilroy R."/>
        </authorList>
    </citation>
    <scope>NUCLEOTIDE SEQUENCE</scope>
    <source>
        <strain evidence="6">CHK197-8231</strain>
    </source>
</reference>
<evidence type="ECO:0000256" key="2">
    <source>
        <dbReference type="ARBA" id="ARBA00022692"/>
    </source>
</evidence>
<protein>
    <submittedName>
        <fullName evidence="6">CvpA family protein</fullName>
    </submittedName>
</protein>
<feature type="transmembrane region" description="Helical" evidence="5">
    <location>
        <begin position="6"/>
        <end position="24"/>
    </location>
</feature>
<feature type="transmembrane region" description="Helical" evidence="5">
    <location>
        <begin position="73"/>
        <end position="97"/>
    </location>
</feature>
<keyword evidence="2 5" id="KW-0812">Transmembrane</keyword>
<sequence length="239" mass="27048">MNFIDIIILIILAFGALLGWKHGFFSQLVSFVGVLLIFVLAFFLKGYVSQFFYQYLPFFEFGGALKGVTVLNIALYEMIAFLIMVSILVVVFKVVLFATDVLETVLKLTIILGIPSKILGAIFGALEYLVFVFIGLFILSTPAFNLDFTGSKFYGALLKHTPVLSNIVSDNLKMFEEFASLKDKYEEETDANQFNLETLDLFLKYHITDVNSVETLIEHDKLKLDGVEAVLEKYKKEEK</sequence>
<dbReference type="EMBL" id="DVML01000011">
    <property type="protein sequence ID" value="HIU22329.1"/>
    <property type="molecule type" value="Genomic_DNA"/>
</dbReference>
<name>A0A9D1L2A4_9BACT</name>
<dbReference type="GO" id="GO:0009403">
    <property type="term" value="P:toxin biosynthetic process"/>
    <property type="evidence" value="ECO:0007669"/>
    <property type="project" value="InterPro"/>
</dbReference>